<accession>A0A7S7NLR0</accession>
<keyword evidence="3" id="KW-1185">Reference proteome</keyword>
<feature type="transmembrane region" description="Helical" evidence="1">
    <location>
        <begin position="44"/>
        <end position="62"/>
    </location>
</feature>
<dbReference type="GO" id="GO:1901530">
    <property type="term" value="P:response to hypochlorite"/>
    <property type="evidence" value="ECO:0007669"/>
    <property type="project" value="TreeGrafter"/>
</dbReference>
<evidence type="ECO:0000313" key="2">
    <source>
        <dbReference type="EMBL" id="QOY85894.1"/>
    </source>
</evidence>
<dbReference type="KEGG" id="pfer:IRI77_24145"/>
<name>A0A7S7NLR0_PALFE</name>
<dbReference type="EMBL" id="CP063849">
    <property type="protein sequence ID" value="QOY85894.1"/>
    <property type="molecule type" value="Genomic_DNA"/>
</dbReference>
<proteinExistence type="predicted"/>
<dbReference type="GO" id="GO:0005886">
    <property type="term" value="C:plasma membrane"/>
    <property type="evidence" value="ECO:0007669"/>
    <property type="project" value="TreeGrafter"/>
</dbReference>
<feature type="transmembrane region" description="Helical" evidence="1">
    <location>
        <begin position="116"/>
        <end position="133"/>
    </location>
</feature>
<keyword evidence="1" id="KW-1133">Transmembrane helix</keyword>
<dbReference type="Proteomes" id="UP000593892">
    <property type="component" value="Chromosome"/>
</dbReference>
<evidence type="ECO:0000256" key="1">
    <source>
        <dbReference type="SAM" id="Phobius"/>
    </source>
</evidence>
<dbReference type="Pfam" id="PF04224">
    <property type="entry name" value="DUF417"/>
    <property type="match status" value="1"/>
</dbReference>
<evidence type="ECO:0000313" key="3">
    <source>
        <dbReference type="Proteomes" id="UP000593892"/>
    </source>
</evidence>
<gene>
    <name evidence="2" type="ORF">IRI77_24145</name>
</gene>
<protein>
    <submittedName>
        <fullName evidence="2">YkgB family protein</fullName>
    </submittedName>
</protein>
<dbReference type="PANTHER" id="PTHR40106">
    <property type="entry name" value="INNER MEMBRANE PROTEIN RCLC"/>
    <property type="match status" value="1"/>
</dbReference>
<feature type="transmembrane region" description="Helical" evidence="1">
    <location>
        <begin position="179"/>
        <end position="199"/>
    </location>
</feature>
<dbReference type="InterPro" id="IPR007339">
    <property type="entry name" value="RclC-like"/>
</dbReference>
<organism evidence="2 3">
    <name type="scientific">Paludibaculum fermentans</name>
    <dbReference type="NCBI Taxonomy" id="1473598"/>
    <lineage>
        <taxon>Bacteria</taxon>
        <taxon>Pseudomonadati</taxon>
        <taxon>Acidobacteriota</taxon>
        <taxon>Terriglobia</taxon>
        <taxon>Bryobacterales</taxon>
        <taxon>Bryobacteraceae</taxon>
        <taxon>Paludibaculum</taxon>
    </lineage>
</organism>
<dbReference type="PANTHER" id="PTHR40106:SF1">
    <property type="entry name" value="INNER MEMBRANE PROTEIN RCLC"/>
    <property type="match status" value="1"/>
</dbReference>
<keyword evidence="1" id="KW-0472">Membrane</keyword>
<keyword evidence="1" id="KW-0812">Transmembrane</keyword>
<reference evidence="2 3" key="1">
    <citation type="submission" date="2020-10" db="EMBL/GenBank/DDBJ databases">
        <title>Complete genome sequence of Paludibaculum fermentans P105T, a facultatively anaerobic acidobacterium capable of dissimilatory Fe(III) reduction.</title>
        <authorList>
            <person name="Dedysh S.N."/>
            <person name="Beletsky A.V."/>
            <person name="Kulichevskaya I.S."/>
            <person name="Mardanov A.V."/>
            <person name="Ravin N.V."/>
        </authorList>
    </citation>
    <scope>NUCLEOTIDE SEQUENCE [LARGE SCALE GENOMIC DNA]</scope>
    <source>
        <strain evidence="2 3">P105</strain>
    </source>
</reference>
<dbReference type="AlphaFoldDB" id="A0A7S7NLR0"/>
<feature type="transmembrane region" description="Helical" evidence="1">
    <location>
        <begin position="140"/>
        <end position="159"/>
    </location>
</feature>
<sequence length="213" mass="23296">MNNISTQQSPPAHVTPAGRPWHSDSGLISIYALAARLDRFGVGALRFSLVVVLFWIGGLKFANYEADGIVPLVANSPLMEFFYHHSAPEYRQHMNREGELNDDNRRWHETNGTYEFSHGLGCAIILIGCLIALHPFRPQVAAAGSLLLILMSLTTLSFLVTTPEAWVPALGDTAHGFPFLSVGGRLVVKDIIMLGAAIVTMSDSAKAYLQYES</sequence>